<feature type="compositionally biased region" description="Low complexity" evidence="1">
    <location>
        <begin position="87"/>
        <end position="100"/>
    </location>
</feature>
<dbReference type="Proteomes" id="UP000198372">
    <property type="component" value="Unassembled WGS sequence"/>
</dbReference>
<dbReference type="InterPro" id="IPR009069">
    <property type="entry name" value="Cys_alpha_HP_mot_SF"/>
</dbReference>
<keyword evidence="3" id="KW-1185">Reference proteome</keyword>
<feature type="region of interest" description="Disordered" evidence="1">
    <location>
        <begin position="1"/>
        <end position="58"/>
    </location>
</feature>
<organism evidence="2 3">
    <name type="scientific">Microbotryum intermedium</name>
    <dbReference type="NCBI Taxonomy" id="269621"/>
    <lineage>
        <taxon>Eukaryota</taxon>
        <taxon>Fungi</taxon>
        <taxon>Dikarya</taxon>
        <taxon>Basidiomycota</taxon>
        <taxon>Pucciniomycotina</taxon>
        <taxon>Microbotryomycetes</taxon>
        <taxon>Microbotryales</taxon>
        <taxon>Microbotryaceae</taxon>
        <taxon>Microbotryum</taxon>
    </lineage>
</organism>
<dbReference type="STRING" id="269621.A0A238FQA8"/>
<protein>
    <submittedName>
        <fullName evidence="2">BQ2448_6813 protein</fullName>
    </submittedName>
</protein>
<dbReference type="SUPFAM" id="SSF47072">
    <property type="entry name" value="Cysteine alpha-hairpin motif"/>
    <property type="match status" value="1"/>
</dbReference>
<dbReference type="PANTHER" id="PTHR13523:SF2">
    <property type="entry name" value="COILED-COIL-HELIX-COILED-COIL-HELIX DOMAIN CONTAINING 2, ISOFORM A-RELATED"/>
    <property type="match status" value="1"/>
</dbReference>
<dbReference type="PANTHER" id="PTHR13523">
    <property type="entry name" value="COILED-COIL-HELIX-COILED-COIL-HELIX DOMAIN CONTAINING 2/NUR77"/>
    <property type="match status" value="1"/>
</dbReference>
<feature type="compositionally biased region" description="Low complexity" evidence="1">
    <location>
        <begin position="33"/>
        <end position="56"/>
    </location>
</feature>
<dbReference type="GO" id="GO:0005634">
    <property type="term" value="C:nucleus"/>
    <property type="evidence" value="ECO:0007669"/>
    <property type="project" value="TreeGrafter"/>
</dbReference>
<reference evidence="3" key="1">
    <citation type="submission" date="2016-09" db="EMBL/GenBank/DDBJ databases">
        <authorList>
            <person name="Jeantristanb JTB J.-T."/>
            <person name="Ricardo R."/>
        </authorList>
    </citation>
    <scope>NUCLEOTIDE SEQUENCE [LARGE SCALE GENOMIC DNA]</scope>
</reference>
<dbReference type="InterPro" id="IPR055304">
    <property type="entry name" value="CHCHD2/10-like"/>
</dbReference>
<gene>
    <name evidence="2" type="ORF">BQ2448_6813</name>
</gene>
<feature type="compositionally biased region" description="Low complexity" evidence="1">
    <location>
        <begin position="1"/>
        <end position="22"/>
    </location>
</feature>
<proteinExistence type="predicted"/>
<dbReference type="OrthoDB" id="1106148at2759"/>
<evidence type="ECO:0000256" key="1">
    <source>
        <dbReference type="SAM" id="MobiDB-lite"/>
    </source>
</evidence>
<dbReference type="GO" id="GO:0007005">
    <property type="term" value="P:mitochondrion organization"/>
    <property type="evidence" value="ECO:0007669"/>
    <property type="project" value="InterPro"/>
</dbReference>
<sequence length="148" mass="15214">MPRSSRSSGGRPAARPAAPAPSHQQSRGAHTQAAPPARTAPAGVPAPHAGQPQQPGMLANIASTAAGVGMGSVIGHGVSNMLFGGRSSEAAPAAEPQQQSYDERRMGGSCDIQAKDFTQCLNATGSDMNACHFYLEQLKQCQQAASQY</sequence>
<name>A0A238FQA8_9BASI</name>
<accession>A0A238FQA8</accession>
<dbReference type="GO" id="GO:0005739">
    <property type="term" value="C:mitochondrion"/>
    <property type="evidence" value="ECO:0007669"/>
    <property type="project" value="TreeGrafter"/>
</dbReference>
<evidence type="ECO:0000313" key="2">
    <source>
        <dbReference type="EMBL" id="SCV74381.1"/>
    </source>
</evidence>
<dbReference type="AlphaFoldDB" id="A0A238FQA8"/>
<dbReference type="EMBL" id="FMSP01000020">
    <property type="protein sequence ID" value="SCV74381.1"/>
    <property type="molecule type" value="Genomic_DNA"/>
</dbReference>
<feature type="region of interest" description="Disordered" evidence="1">
    <location>
        <begin position="78"/>
        <end position="106"/>
    </location>
</feature>
<evidence type="ECO:0000313" key="3">
    <source>
        <dbReference type="Proteomes" id="UP000198372"/>
    </source>
</evidence>